<comment type="caution">
    <text evidence="10">The sequence shown here is derived from an EMBL/GenBank/DDBJ whole genome shotgun (WGS) entry which is preliminary data.</text>
</comment>
<keyword evidence="11" id="KW-1185">Reference proteome</keyword>
<comment type="function">
    <text evidence="5">Adds a myristoyl group to the N-terminal glycine residue of certain cellular proteins.</text>
</comment>
<evidence type="ECO:0000256" key="1">
    <source>
        <dbReference type="ARBA" id="ARBA00009469"/>
    </source>
</evidence>
<evidence type="ECO:0000313" key="10">
    <source>
        <dbReference type="EMBL" id="KAK8509093.1"/>
    </source>
</evidence>
<name>A0ABR2BQ17_9ROSI</name>
<feature type="region of interest" description="Disordered" evidence="7">
    <location>
        <begin position="59"/>
        <end position="84"/>
    </location>
</feature>
<protein>
    <recommendedName>
        <fullName evidence="2 5">Glycylpeptide N-tetradecanoyltransferase</fullName>
        <ecNumber evidence="2 5">2.3.1.97</ecNumber>
    </recommendedName>
</protein>
<dbReference type="InterPro" id="IPR000903">
    <property type="entry name" value="NMT"/>
</dbReference>
<keyword evidence="4 5" id="KW-0012">Acyltransferase</keyword>
<feature type="region of interest" description="Disordered" evidence="7">
    <location>
        <begin position="1"/>
        <end position="31"/>
    </location>
</feature>
<evidence type="ECO:0000256" key="4">
    <source>
        <dbReference type="ARBA" id="ARBA00023315"/>
    </source>
</evidence>
<dbReference type="PIRSF" id="PIRSF015892">
    <property type="entry name" value="N-myristl_transf"/>
    <property type="match status" value="1"/>
</dbReference>
<keyword evidence="3 5" id="KW-0808">Transferase</keyword>
<comment type="catalytic activity">
    <reaction evidence="5">
        <text>N-terminal glycyl-[protein] + tetradecanoyl-CoA = N-tetradecanoylglycyl-[protein] + CoA + H(+)</text>
        <dbReference type="Rhea" id="RHEA:15521"/>
        <dbReference type="Rhea" id="RHEA-COMP:12666"/>
        <dbReference type="Rhea" id="RHEA-COMP:12667"/>
        <dbReference type="ChEBI" id="CHEBI:15378"/>
        <dbReference type="ChEBI" id="CHEBI:57287"/>
        <dbReference type="ChEBI" id="CHEBI:57385"/>
        <dbReference type="ChEBI" id="CHEBI:64723"/>
        <dbReference type="ChEBI" id="CHEBI:133050"/>
        <dbReference type="EC" id="2.3.1.97"/>
    </reaction>
</comment>
<evidence type="ECO:0000256" key="3">
    <source>
        <dbReference type="ARBA" id="ARBA00022679"/>
    </source>
</evidence>
<reference evidence="10 11" key="1">
    <citation type="journal article" date="2024" name="G3 (Bethesda)">
        <title>Genome assembly of Hibiscus sabdariffa L. provides insights into metabolisms of medicinal natural products.</title>
        <authorList>
            <person name="Kim T."/>
        </authorList>
    </citation>
    <scope>NUCLEOTIDE SEQUENCE [LARGE SCALE GENOMIC DNA]</scope>
    <source>
        <strain evidence="10">TK-2024</strain>
        <tissue evidence="10">Old leaves</tissue>
    </source>
</reference>
<dbReference type="EMBL" id="JBBPBM010000093">
    <property type="protein sequence ID" value="KAK8509093.1"/>
    <property type="molecule type" value="Genomic_DNA"/>
</dbReference>
<dbReference type="PANTHER" id="PTHR11377:SF17">
    <property type="entry name" value="GLYCYLPEPTIDE N-TETRADECANOYLTRANSFERASE 1-RELATED"/>
    <property type="match status" value="1"/>
</dbReference>
<dbReference type="InterPro" id="IPR016181">
    <property type="entry name" value="Acyl_CoA_acyltransferase"/>
</dbReference>
<dbReference type="SUPFAM" id="SSF55729">
    <property type="entry name" value="Acyl-CoA N-acyltransferases (Nat)"/>
    <property type="match status" value="2"/>
</dbReference>
<evidence type="ECO:0000259" key="8">
    <source>
        <dbReference type="Pfam" id="PF01233"/>
    </source>
</evidence>
<dbReference type="EC" id="2.3.1.97" evidence="2 5"/>
<organism evidence="10 11">
    <name type="scientific">Hibiscus sabdariffa</name>
    <name type="common">roselle</name>
    <dbReference type="NCBI Taxonomy" id="183260"/>
    <lineage>
        <taxon>Eukaryota</taxon>
        <taxon>Viridiplantae</taxon>
        <taxon>Streptophyta</taxon>
        <taxon>Embryophyta</taxon>
        <taxon>Tracheophyta</taxon>
        <taxon>Spermatophyta</taxon>
        <taxon>Magnoliopsida</taxon>
        <taxon>eudicotyledons</taxon>
        <taxon>Gunneridae</taxon>
        <taxon>Pentapetalae</taxon>
        <taxon>rosids</taxon>
        <taxon>malvids</taxon>
        <taxon>Malvales</taxon>
        <taxon>Malvaceae</taxon>
        <taxon>Malvoideae</taxon>
        <taxon>Hibiscus</taxon>
    </lineage>
</organism>
<dbReference type="InterPro" id="IPR022676">
    <property type="entry name" value="NMT_N"/>
</dbReference>
<dbReference type="Pfam" id="PF01233">
    <property type="entry name" value="NMT"/>
    <property type="match status" value="1"/>
</dbReference>
<dbReference type="PROSITE" id="PS00976">
    <property type="entry name" value="NMT_2"/>
    <property type="match status" value="1"/>
</dbReference>
<evidence type="ECO:0000256" key="2">
    <source>
        <dbReference type="ARBA" id="ARBA00012923"/>
    </source>
</evidence>
<evidence type="ECO:0000259" key="9">
    <source>
        <dbReference type="Pfam" id="PF02799"/>
    </source>
</evidence>
<dbReference type="Pfam" id="PF02799">
    <property type="entry name" value="NMT_C"/>
    <property type="match status" value="1"/>
</dbReference>
<evidence type="ECO:0000256" key="6">
    <source>
        <dbReference type="RuleBase" id="RU004178"/>
    </source>
</evidence>
<comment type="similarity">
    <text evidence="1 6">Belongs to the NMT family.</text>
</comment>
<feature type="domain" description="Glycylpeptide N-tetradecanoyltransferase C-terminal" evidence="9">
    <location>
        <begin position="247"/>
        <end position="425"/>
    </location>
</feature>
<accession>A0ABR2BQ17</accession>
<evidence type="ECO:0000256" key="5">
    <source>
        <dbReference type="RuleBase" id="RU000586"/>
    </source>
</evidence>
<dbReference type="Gene3D" id="3.40.630.170">
    <property type="match status" value="1"/>
</dbReference>
<proteinExistence type="inferred from homology"/>
<dbReference type="InterPro" id="IPR022678">
    <property type="entry name" value="NMT_CS"/>
</dbReference>
<dbReference type="Proteomes" id="UP001472677">
    <property type="component" value="Unassembled WGS sequence"/>
</dbReference>
<dbReference type="PANTHER" id="PTHR11377">
    <property type="entry name" value="N-MYRISTOYL TRANSFERASE"/>
    <property type="match status" value="1"/>
</dbReference>
<feature type="domain" description="Glycylpeptide N-tetradecanoyltransferase N-terminal" evidence="8">
    <location>
        <begin position="71"/>
        <end position="233"/>
    </location>
</feature>
<dbReference type="InterPro" id="IPR022677">
    <property type="entry name" value="NMT_C"/>
</dbReference>
<evidence type="ECO:0000256" key="7">
    <source>
        <dbReference type="SAM" id="MobiDB-lite"/>
    </source>
</evidence>
<gene>
    <name evidence="10" type="ORF">V6N12_018181</name>
</gene>
<sequence>MADNNSPPGSPKVSPDHNSEANPLPEDDSSLENIVRRFQDSMSLPKRHKFWETQPVGQFKDVGDTSLPEGPIEPPTPLSDVKQEPYNLPSQYEWTTCDMDSEETCNEVYNLLKNNYVEDDENMFRFNYSKEFLRWALRPPGYYKSWHIGVRAKTAKTSKKLVAFITGVPARIRVRDEVVKMAEINFLCVHKKLRSKRLAPVMIKEVTRRVHLENIWQAAYTAGVVLPTPVTTCQYWHRSLNPKKLIDVGFSRLGPRMTMSRTIKLYKLPDQPFTPGFRKMELRDVPAVTRLLRQYLSQFVVSPDFDENDVEHWLLPTEDVVDSYLVESPKTHDITDFCSFYTLPSSILGNQNYSILKAAYSYYNVSTKTPLLQLMNDALIVAKNKYFDVFNALDVMHNESFLKELKFGPGDGQLHYYLYNYRIRNALRASELGLVLL</sequence>
<evidence type="ECO:0000313" key="11">
    <source>
        <dbReference type="Proteomes" id="UP001472677"/>
    </source>
</evidence>
<dbReference type="PROSITE" id="PS00975">
    <property type="entry name" value="NMT_1"/>
    <property type="match status" value="1"/>
</dbReference>